<accession>A0ABX7QZV9</accession>
<dbReference type="RefSeq" id="WP_207380354.1">
    <property type="nucleotide sequence ID" value="NZ_CP071502.1"/>
</dbReference>
<keyword evidence="4" id="KW-1185">Reference proteome</keyword>
<feature type="signal peptide" evidence="1">
    <location>
        <begin position="1"/>
        <end position="17"/>
    </location>
</feature>
<keyword evidence="1" id="KW-0732">Signal</keyword>
<reference evidence="3 4" key="1">
    <citation type="submission" date="2021-03" db="EMBL/GenBank/DDBJ databases">
        <title>Novel species identification of genus Shewanella.</title>
        <authorList>
            <person name="Liu G."/>
            <person name="Zhang Q."/>
        </authorList>
    </citation>
    <scope>NUCLEOTIDE SEQUENCE [LARGE SCALE GENOMIC DNA]</scope>
    <source>
        <strain evidence="3 4">FJAT-52962</strain>
    </source>
</reference>
<sequence length="178" mass="19804">MRIFTLTLLLLAGLCQAAVYKWVDKDGKVHYSDEPKGDAQLVEPKENTQNQISVRPPVDLTAGKQAPAAHIEYQLSILSPEHEETIRNNDGNFSVRASIDPEPPKGALWVLRLDGKVWQDPTTSPFFQLENIDRGEHSIQVQLITQNGKVLASSHTRTLFLHRATLLQAPQPVQPKAG</sequence>
<evidence type="ECO:0000313" key="4">
    <source>
        <dbReference type="Proteomes" id="UP000663207"/>
    </source>
</evidence>
<organism evidence="3 4">
    <name type="scientific">Shewanella sedimentimangrovi</name>
    <dbReference type="NCBI Taxonomy" id="2814293"/>
    <lineage>
        <taxon>Bacteria</taxon>
        <taxon>Pseudomonadati</taxon>
        <taxon>Pseudomonadota</taxon>
        <taxon>Gammaproteobacteria</taxon>
        <taxon>Alteromonadales</taxon>
        <taxon>Shewanellaceae</taxon>
        <taxon>Shewanella</taxon>
    </lineage>
</organism>
<feature type="chain" id="PRO_5047073984" evidence="1">
    <location>
        <begin position="18"/>
        <end position="178"/>
    </location>
</feature>
<dbReference type="InterPro" id="IPR025392">
    <property type="entry name" value="DUF4124"/>
</dbReference>
<dbReference type="Proteomes" id="UP000663207">
    <property type="component" value="Chromosome"/>
</dbReference>
<protein>
    <submittedName>
        <fullName evidence="3">DUF4124 domain-containing protein</fullName>
    </submittedName>
</protein>
<feature type="domain" description="DUF4124" evidence="2">
    <location>
        <begin position="6"/>
        <end position="68"/>
    </location>
</feature>
<evidence type="ECO:0000259" key="2">
    <source>
        <dbReference type="Pfam" id="PF13511"/>
    </source>
</evidence>
<gene>
    <name evidence="3" type="ORF">JYB85_17800</name>
</gene>
<name>A0ABX7QZV9_9GAMM</name>
<evidence type="ECO:0000256" key="1">
    <source>
        <dbReference type="SAM" id="SignalP"/>
    </source>
</evidence>
<dbReference type="EMBL" id="CP071502">
    <property type="protein sequence ID" value="QSX37082.1"/>
    <property type="molecule type" value="Genomic_DNA"/>
</dbReference>
<proteinExistence type="predicted"/>
<evidence type="ECO:0000313" key="3">
    <source>
        <dbReference type="EMBL" id="QSX37082.1"/>
    </source>
</evidence>
<dbReference type="Pfam" id="PF13511">
    <property type="entry name" value="DUF4124"/>
    <property type="match status" value="1"/>
</dbReference>